<dbReference type="Proteomes" id="UP000664161">
    <property type="component" value="Unassembled WGS sequence"/>
</dbReference>
<dbReference type="EMBL" id="JAGBKN010000014">
    <property type="protein sequence ID" value="MBO1517239.1"/>
    <property type="molecule type" value="Genomic_DNA"/>
</dbReference>
<dbReference type="PROSITE" id="PS50983">
    <property type="entry name" value="FE_B12_PBP"/>
    <property type="match status" value="1"/>
</dbReference>
<dbReference type="PANTHER" id="PTHR30532:SF29">
    <property type="entry name" value="FE(3+) DICITRATE-BINDING PERIPLASMIC PROTEIN"/>
    <property type="match status" value="1"/>
</dbReference>
<dbReference type="CDD" id="cd01146">
    <property type="entry name" value="FhuD"/>
    <property type="match status" value="1"/>
</dbReference>
<evidence type="ECO:0000313" key="9">
    <source>
        <dbReference type="Proteomes" id="UP000664161"/>
    </source>
</evidence>
<dbReference type="GO" id="GO:1901678">
    <property type="term" value="P:iron coordination entity transport"/>
    <property type="evidence" value="ECO:0007669"/>
    <property type="project" value="UniProtKB-ARBA"/>
</dbReference>
<evidence type="ECO:0000313" key="8">
    <source>
        <dbReference type="EMBL" id="MBO1517239.1"/>
    </source>
</evidence>
<evidence type="ECO:0000256" key="1">
    <source>
        <dbReference type="ARBA" id="ARBA00004196"/>
    </source>
</evidence>
<evidence type="ECO:0000256" key="5">
    <source>
        <dbReference type="ARBA" id="ARBA00022729"/>
    </source>
</evidence>
<keyword evidence="5" id="KW-0732">Signal</keyword>
<dbReference type="Pfam" id="PF01497">
    <property type="entry name" value="Peripla_BP_2"/>
    <property type="match status" value="1"/>
</dbReference>
<name>A0AAW4IPJ8_9GAMM</name>
<evidence type="ECO:0000256" key="2">
    <source>
        <dbReference type="ARBA" id="ARBA00008814"/>
    </source>
</evidence>
<comment type="subcellular location">
    <subcellularLocation>
        <location evidence="1">Cell envelope</location>
    </subcellularLocation>
</comment>
<keyword evidence="6" id="KW-0472">Membrane</keyword>
<keyword evidence="4" id="KW-0410">Iron transport</keyword>
<dbReference type="RefSeq" id="WP_207969749.1">
    <property type="nucleotide sequence ID" value="NZ_JAGBKN010000014.1"/>
</dbReference>
<reference evidence="8 9" key="1">
    <citation type="submission" date="2021-03" db="EMBL/GenBank/DDBJ databases">
        <authorList>
            <person name="Shang D.-D."/>
            <person name="Du Z.-J."/>
            <person name="Chen G.-J."/>
        </authorList>
    </citation>
    <scope>NUCLEOTIDE SEQUENCE [LARGE SCALE GENOMIC DNA]</scope>
    <source>
        <strain evidence="8 9">F2608</strain>
    </source>
</reference>
<evidence type="ECO:0000259" key="7">
    <source>
        <dbReference type="PROSITE" id="PS50983"/>
    </source>
</evidence>
<dbReference type="SUPFAM" id="SSF53807">
    <property type="entry name" value="Helical backbone' metal receptor"/>
    <property type="match status" value="1"/>
</dbReference>
<feature type="transmembrane region" description="Helical" evidence="6">
    <location>
        <begin position="7"/>
        <end position="28"/>
    </location>
</feature>
<sequence length="364" mass="40001">MNQRPKLTLILPLLVIVLIVVGGIVFIITQKNNMTTTPSLSTDNDTSVAATQSNVSSSNSSRADHAVQLLTDTEIKARLPNLSDYPSEPKRIVVLEYSFLGDALALGLMPVGIADDNKPDSIIPEFTQQLSGYTSVGSRYQPSLEAIADLQPDLIIADDERHTVIADELNHIAPSIVLKSRGESYAENIQTAQLVGHIVHQDKKMTQVINTHLKKMADLQSQLAATPLASHSVQFAIISDKGMWLHGPRSYAGSLLNYLNIKSPIPEQTDEAYIATSLEQLIAADPDWLLIGRYNEHTIYDEWKSSPLFHQLTAVKNDQVIEVDPNYWALNRSMQSAEHMVAELLEIASSSGKEGLSPSIKESN</sequence>
<keyword evidence="6" id="KW-1133">Transmembrane helix</keyword>
<organism evidence="8 9">
    <name type="scientific">Psychrobacter halodurans</name>
    <dbReference type="NCBI Taxonomy" id="2818439"/>
    <lineage>
        <taxon>Bacteria</taxon>
        <taxon>Pseudomonadati</taxon>
        <taxon>Pseudomonadota</taxon>
        <taxon>Gammaproteobacteria</taxon>
        <taxon>Moraxellales</taxon>
        <taxon>Moraxellaceae</taxon>
        <taxon>Psychrobacter</taxon>
    </lineage>
</organism>
<evidence type="ECO:0000256" key="6">
    <source>
        <dbReference type="SAM" id="Phobius"/>
    </source>
</evidence>
<dbReference type="AlphaFoldDB" id="A0AAW4IPJ8"/>
<accession>A0AAW4IPJ8</accession>
<evidence type="ECO:0000256" key="3">
    <source>
        <dbReference type="ARBA" id="ARBA00022448"/>
    </source>
</evidence>
<gene>
    <name evidence="8" type="ORF">J3491_07835</name>
</gene>
<keyword evidence="4" id="KW-0406">Ion transport</keyword>
<keyword evidence="4" id="KW-0408">Iron</keyword>
<feature type="domain" description="Fe/B12 periplasmic-binding" evidence="7">
    <location>
        <begin position="91"/>
        <end position="352"/>
    </location>
</feature>
<dbReference type="NCBIfam" id="NF008501">
    <property type="entry name" value="PRK11411.1"/>
    <property type="match status" value="1"/>
</dbReference>
<keyword evidence="3" id="KW-0813">Transport</keyword>
<evidence type="ECO:0000256" key="4">
    <source>
        <dbReference type="ARBA" id="ARBA00022496"/>
    </source>
</evidence>
<comment type="similarity">
    <text evidence="2">Belongs to the bacterial solute-binding protein 8 family.</text>
</comment>
<dbReference type="GO" id="GO:0030288">
    <property type="term" value="C:outer membrane-bounded periplasmic space"/>
    <property type="evidence" value="ECO:0007669"/>
    <property type="project" value="TreeGrafter"/>
</dbReference>
<protein>
    <submittedName>
        <fullName evidence="8">ABC transporter substrate-binding protein</fullName>
    </submittedName>
</protein>
<dbReference type="InterPro" id="IPR002491">
    <property type="entry name" value="ABC_transptr_periplasmic_BD"/>
</dbReference>
<dbReference type="InterPro" id="IPR051313">
    <property type="entry name" value="Bact_iron-sidero_bind"/>
</dbReference>
<dbReference type="PANTHER" id="PTHR30532">
    <property type="entry name" value="IRON III DICITRATE-BINDING PERIPLASMIC PROTEIN"/>
    <property type="match status" value="1"/>
</dbReference>
<comment type="caution">
    <text evidence="8">The sequence shown here is derived from an EMBL/GenBank/DDBJ whole genome shotgun (WGS) entry which is preliminary data.</text>
</comment>
<keyword evidence="6" id="KW-0812">Transmembrane</keyword>
<proteinExistence type="inferred from homology"/>
<dbReference type="Gene3D" id="3.40.50.1980">
    <property type="entry name" value="Nitrogenase molybdenum iron protein domain"/>
    <property type="match status" value="2"/>
</dbReference>
<keyword evidence="9" id="KW-1185">Reference proteome</keyword>